<dbReference type="AlphaFoldDB" id="A0A6A3A008"/>
<name>A0A6A3A008_HIBSY</name>
<protein>
    <submittedName>
        <fullName evidence="5">Transcription factor GLABRA 3-like isoform X1</fullName>
    </submittedName>
</protein>
<dbReference type="Proteomes" id="UP000436088">
    <property type="component" value="Unassembled WGS sequence"/>
</dbReference>
<dbReference type="Pfam" id="PF03171">
    <property type="entry name" value="2OG-FeII_Oxy"/>
    <property type="match status" value="1"/>
</dbReference>
<gene>
    <name evidence="5" type="ORF">F3Y22_tig00110616pilonHSYRG00027</name>
</gene>
<dbReference type="EMBL" id="VEPZ02001050">
    <property type="protein sequence ID" value="KAE8697621.1"/>
    <property type="molecule type" value="Genomic_DNA"/>
</dbReference>
<dbReference type="Gene3D" id="2.60.120.330">
    <property type="entry name" value="B-lactam Antibiotic, Isopenicillin N Synthase, Chain"/>
    <property type="match status" value="1"/>
</dbReference>
<keyword evidence="6" id="KW-1185">Reference proteome</keyword>
<comment type="caution">
    <text evidence="5">The sequence shown here is derived from an EMBL/GenBank/DDBJ whole genome shotgun (WGS) entry which is preliminary data.</text>
</comment>
<sequence length="301" mass="34414">MSELEDSLKLPVLDLDAPHEEPSLSSSSLLKACEEWGFLYVTNHGIPQNLFTKIWEFSDDVFCLCSDTKLKLGPSSCLKTYTPRLIASPYFESLRASGPDFFSSSEASIHELFGQGRPEFSEMLQEYGSKMTKLSKRIIEIILESLGEGYEKFFDSEFENCHGYMRISNYKPADSVKEKEVEGLGMHTDMCCITIVYQDEHVNIGDLMQAWSNGRLRSSEHRVVLRLFRNRLSLAFFWCFEDQKVIAEPDEIVGTRTPRIYSPFVCLKYVEFRESNEVGNFEKIGYTVKDFTGLKVGNAVI</sequence>
<dbReference type="InterPro" id="IPR050231">
    <property type="entry name" value="Iron_ascorbate_oxido_reductase"/>
</dbReference>
<dbReference type="SUPFAM" id="SSF51197">
    <property type="entry name" value="Clavaminate synthase-like"/>
    <property type="match status" value="1"/>
</dbReference>
<dbReference type="InterPro" id="IPR026992">
    <property type="entry name" value="DIOX_N"/>
</dbReference>
<evidence type="ECO:0000259" key="4">
    <source>
        <dbReference type="Pfam" id="PF14226"/>
    </source>
</evidence>
<organism evidence="5 6">
    <name type="scientific">Hibiscus syriacus</name>
    <name type="common">Rose of Sharon</name>
    <dbReference type="NCBI Taxonomy" id="106335"/>
    <lineage>
        <taxon>Eukaryota</taxon>
        <taxon>Viridiplantae</taxon>
        <taxon>Streptophyta</taxon>
        <taxon>Embryophyta</taxon>
        <taxon>Tracheophyta</taxon>
        <taxon>Spermatophyta</taxon>
        <taxon>Magnoliopsida</taxon>
        <taxon>eudicotyledons</taxon>
        <taxon>Gunneridae</taxon>
        <taxon>Pentapetalae</taxon>
        <taxon>rosids</taxon>
        <taxon>malvids</taxon>
        <taxon>Malvales</taxon>
        <taxon>Malvaceae</taxon>
        <taxon>Malvoideae</taxon>
        <taxon>Hibiscus</taxon>
    </lineage>
</organism>
<keyword evidence="1" id="KW-0479">Metal-binding</keyword>
<keyword evidence="2" id="KW-0408">Iron</keyword>
<proteinExistence type="predicted"/>
<evidence type="ECO:0000313" key="6">
    <source>
        <dbReference type="Proteomes" id="UP000436088"/>
    </source>
</evidence>
<dbReference type="InterPro" id="IPR044861">
    <property type="entry name" value="IPNS-like_FE2OG_OXY"/>
</dbReference>
<feature type="domain" description="Isopenicillin N synthase-like Fe(2+) 2OG dioxygenase" evidence="3">
    <location>
        <begin position="168"/>
        <end position="239"/>
    </location>
</feature>
<dbReference type="Pfam" id="PF14226">
    <property type="entry name" value="DIOX_N"/>
    <property type="match status" value="1"/>
</dbReference>
<reference evidence="5" key="1">
    <citation type="submission" date="2019-09" db="EMBL/GenBank/DDBJ databases">
        <title>Draft genome information of white flower Hibiscus syriacus.</title>
        <authorList>
            <person name="Kim Y.-M."/>
        </authorList>
    </citation>
    <scope>NUCLEOTIDE SEQUENCE [LARGE SCALE GENOMIC DNA]</scope>
    <source>
        <strain evidence="5">YM2019G1</strain>
    </source>
</reference>
<accession>A0A6A3A008</accession>
<evidence type="ECO:0000256" key="1">
    <source>
        <dbReference type="ARBA" id="ARBA00022723"/>
    </source>
</evidence>
<evidence type="ECO:0000256" key="2">
    <source>
        <dbReference type="ARBA" id="ARBA00023004"/>
    </source>
</evidence>
<evidence type="ECO:0000259" key="3">
    <source>
        <dbReference type="Pfam" id="PF03171"/>
    </source>
</evidence>
<dbReference type="InterPro" id="IPR027443">
    <property type="entry name" value="IPNS-like_sf"/>
</dbReference>
<evidence type="ECO:0000313" key="5">
    <source>
        <dbReference type="EMBL" id="KAE8697621.1"/>
    </source>
</evidence>
<dbReference type="PANTHER" id="PTHR47990">
    <property type="entry name" value="2-OXOGLUTARATE (2OG) AND FE(II)-DEPENDENT OXYGENASE SUPERFAMILY PROTEIN-RELATED"/>
    <property type="match status" value="1"/>
</dbReference>
<feature type="domain" description="Non-haem dioxygenase N-terminal" evidence="4">
    <location>
        <begin position="10"/>
        <end position="82"/>
    </location>
</feature>
<dbReference type="GO" id="GO:0046872">
    <property type="term" value="F:metal ion binding"/>
    <property type="evidence" value="ECO:0007669"/>
    <property type="project" value="UniProtKB-KW"/>
</dbReference>